<evidence type="ECO:0000313" key="2">
    <source>
        <dbReference type="EMBL" id="MFC6662871.1"/>
    </source>
</evidence>
<name>A0ABW1ZRA6_9DEIO</name>
<evidence type="ECO:0000256" key="1">
    <source>
        <dbReference type="SAM" id="MobiDB-lite"/>
    </source>
</evidence>
<reference evidence="3" key="1">
    <citation type="journal article" date="2019" name="Int. J. Syst. Evol. Microbiol.">
        <title>The Global Catalogue of Microorganisms (GCM) 10K type strain sequencing project: providing services to taxonomists for standard genome sequencing and annotation.</title>
        <authorList>
            <consortium name="The Broad Institute Genomics Platform"/>
            <consortium name="The Broad Institute Genome Sequencing Center for Infectious Disease"/>
            <person name="Wu L."/>
            <person name="Ma J."/>
        </authorList>
    </citation>
    <scope>NUCLEOTIDE SEQUENCE [LARGE SCALE GENOMIC DNA]</scope>
    <source>
        <strain evidence="3">CCUG 63830</strain>
    </source>
</reference>
<feature type="compositionally biased region" description="Basic and acidic residues" evidence="1">
    <location>
        <begin position="1"/>
        <end position="13"/>
    </location>
</feature>
<accession>A0ABW1ZRA6</accession>
<dbReference type="EMBL" id="JBHSWB010000002">
    <property type="protein sequence ID" value="MFC6662871.1"/>
    <property type="molecule type" value="Genomic_DNA"/>
</dbReference>
<gene>
    <name evidence="2" type="ORF">ACFP90_22780</name>
</gene>
<proteinExistence type="predicted"/>
<feature type="region of interest" description="Disordered" evidence="1">
    <location>
        <begin position="1"/>
        <end position="31"/>
    </location>
</feature>
<dbReference type="RefSeq" id="WP_224611844.1">
    <property type="nucleotide sequence ID" value="NZ_JAIQXV010000020.1"/>
</dbReference>
<comment type="caution">
    <text evidence="2">The sequence shown here is derived from an EMBL/GenBank/DDBJ whole genome shotgun (WGS) entry which is preliminary data.</text>
</comment>
<keyword evidence="3" id="KW-1185">Reference proteome</keyword>
<sequence>MNARDKALQDVIRRSNPRPQPGRPGRDRPLRRRIGQAYLQTHRLLGDLSWALQQGGTPSAADRQQLADNVAAAQSLLAQTRPLPLTRGGVRARQVALDNANVAQEALDVARRQPLRGTLPDLLAELRALGVTEVDLRGLEALPLAGAWEATPAGWDWRLLELSVPCPEEGCRVFVGHARLP</sequence>
<protein>
    <submittedName>
        <fullName evidence="2">Uncharacterized protein</fullName>
    </submittedName>
</protein>
<organism evidence="2 3">
    <name type="scientific">Deinococcus multiflagellatus</name>
    <dbReference type="NCBI Taxonomy" id="1656887"/>
    <lineage>
        <taxon>Bacteria</taxon>
        <taxon>Thermotogati</taxon>
        <taxon>Deinococcota</taxon>
        <taxon>Deinococci</taxon>
        <taxon>Deinococcales</taxon>
        <taxon>Deinococcaceae</taxon>
        <taxon>Deinococcus</taxon>
    </lineage>
</organism>
<dbReference type="Proteomes" id="UP001596317">
    <property type="component" value="Unassembled WGS sequence"/>
</dbReference>
<evidence type="ECO:0000313" key="3">
    <source>
        <dbReference type="Proteomes" id="UP001596317"/>
    </source>
</evidence>